<accession>A0ABY7N6V5</accession>
<sequence length="905" mass="101886">MSMSPVVSPELGQECSESKQMQHIEKENCLLLDQLQVVQEELCRLYESPQGVGRGLTQTVIHVAPVDLRLVESQAEAARLECMLKVQTQLHDLKTQHALAAQLGDILIEGVQSTGSLISVPGRLRQAWRQSRRTQPPAVLGGKSFDKVIQAYQQGGDQQVEALLNQVSVSKNVQASAWTAVARTYMTTEPTLVATMARRAFALEPRGFRQKWLAFRLHESGDLLEAEALLALLPEDVTFTDSEARQRDRLLKQAKEVRLAQARSLSGVDAQYEDVRRQWDELAQSRNTLAGVVEQQGIQLSNARDEVQHLRQEKQEQLVIAEELLTQIQQLEEAYQERLQERKLEADQQRQLVLQEQDNTQAALKQVANLKRELEQEGLLRSQLQRESMGLQADLKRLKQTLLEKEAQAGQWFEQCVTVQGGLAEMAQQYEGLKAQLQTHHQDKEAALSQLQTLMIAHDELLVIADQRLEEVGSVLVQLEESVAESEELRGQLREAQAEKNSLASQVQELIGARDELAGLAAQRLDEVHSLQSQAQAIAQQLDEARQQIHVERTDYKSLQAQLNQVVQMRDEHIALAAQRQGELLQQAKEQLNLEKSKAALEARQLELQQSLAAQTARETDLLERLSAQVQSLVARDETAPRMQEELFRKQSEELLRVRRHIETTVKNNSANAVRQIQSFVGMQEYFATGVLPAFNSEAHSWPVSADFALCLMRCLTLKPYDLVVELGSGMSTVIVAKTLALMSERNGSRLIPFVSFEHLESYYQQTLAHLQQAGLEKAVQLTLAPLEDWQAADGQVYPYYSCQSTLAKLAKQRQMSRKRILVIVDGPPAATGPQARYPAGPLFVEYFPNAQIDFLMDDYIREDEKQVAQRWLADIEAQGLAGTSTEYKLEKDACLITVHPKDSK</sequence>
<organism evidence="2 3">
    <name type="scientific">Alcaligenes faecalis</name>
    <dbReference type="NCBI Taxonomy" id="511"/>
    <lineage>
        <taxon>Bacteria</taxon>
        <taxon>Pseudomonadati</taxon>
        <taxon>Pseudomonadota</taxon>
        <taxon>Betaproteobacteria</taxon>
        <taxon>Burkholderiales</taxon>
        <taxon>Alcaligenaceae</taxon>
        <taxon>Alcaligenes</taxon>
    </lineage>
</organism>
<name>A0ABY7N6V5_ALCFA</name>
<reference evidence="2 3" key="1">
    <citation type="submission" date="2022-05" db="EMBL/GenBank/DDBJ databases">
        <title>Complete sequence of strain NY11312.</title>
        <authorList>
            <person name="Zhou D."/>
        </authorList>
    </citation>
    <scope>NUCLEOTIDE SEQUENCE [LARGE SCALE GENOMIC DNA]</scope>
    <source>
        <strain evidence="2 3">NY11312</strain>
    </source>
</reference>
<protein>
    <recommendedName>
        <fullName evidence="4">SAM-dependent methyltransferase</fullName>
    </recommendedName>
</protein>
<feature type="coiled-coil region" evidence="1">
    <location>
        <begin position="293"/>
        <end position="443"/>
    </location>
</feature>
<keyword evidence="1" id="KW-0175">Coiled coil</keyword>
<dbReference type="RefSeq" id="WP_270117574.1">
    <property type="nucleotide sequence ID" value="NZ_CP096916.1"/>
</dbReference>
<dbReference type="EMBL" id="CP096916">
    <property type="protein sequence ID" value="WBM37914.1"/>
    <property type="molecule type" value="Genomic_DNA"/>
</dbReference>
<evidence type="ECO:0000313" key="2">
    <source>
        <dbReference type="EMBL" id="WBM37914.1"/>
    </source>
</evidence>
<keyword evidence="3" id="KW-1185">Reference proteome</keyword>
<dbReference type="Proteomes" id="UP001211866">
    <property type="component" value="Chromosome"/>
</dbReference>
<evidence type="ECO:0000313" key="3">
    <source>
        <dbReference type="Proteomes" id="UP001211866"/>
    </source>
</evidence>
<gene>
    <name evidence="2" type="ORF">M2J83_19310</name>
</gene>
<proteinExistence type="predicted"/>
<evidence type="ECO:0008006" key="4">
    <source>
        <dbReference type="Google" id="ProtNLM"/>
    </source>
</evidence>
<dbReference type="InterPro" id="IPR029063">
    <property type="entry name" value="SAM-dependent_MTases_sf"/>
</dbReference>
<feature type="coiled-coil region" evidence="1">
    <location>
        <begin position="476"/>
        <end position="609"/>
    </location>
</feature>
<evidence type="ECO:0000256" key="1">
    <source>
        <dbReference type="SAM" id="Coils"/>
    </source>
</evidence>
<dbReference type="Gene3D" id="3.40.50.150">
    <property type="entry name" value="Vaccinia Virus protein VP39"/>
    <property type="match status" value="1"/>
</dbReference>